<feature type="transmembrane region" description="Helical" evidence="6">
    <location>
        <begin position="60"/>
        <end position="83"/>
    </location>
</feature>
<evidence type="ECO:0000256" key="4">
    <source>
        <dbReference type="ARBA" id="ARBA00022989"/>
    </source>
</evidence>
<evidence type="ECO:0000256" key="5">
    <source>
        <dbReference type="ARBA" id="ARBA00023136"/>
    </source>
</evidence>
<proteinExistence type="predicted"/>
<evidence type="ECO:0000313" key="7">
    <source>
        <dbReference type="EMBL" id="TCZ77509.1"/>
    </source>
</evidence>
<accession>A0A4R4ECT7</accession>
<feature type="transmembrane region" description="Helical" evidence="6">
    <location>
        <begin position="160"/>
        <end position="184"/>
    </location>
</feature>
<dbReference type="RefSeq" id="WP_132418080.1">
    <property type="nucleotide sequence ID" value="NZ_SKFG01000009.1"/>
</dbReference>
<evidence type="ECO:0000256" key="1">
    <source>
        <dbReference type="ARBA" id="ARBA00004651"/>
    </source>
</evidence>
<evidence type="ECO:0000256" key="6">
    <source>
        <dbReference type="SAM" id="Phobius"/>
    </source>
</evidence>
<feature type="transmembrane region" description="Helical" evidence="6">
    <location>
        <begin position="377"/>
        <end position="396"/>
    </location>
</feature>
<feature type="transmembrane region" description="Helical" evidence="6">
    <location>
        <begin position="402"/>
        <end position="423"/>
    </location>
</feature>
<dbReference type="PANTHER" id="PTHR30250:SF11">
    <property type="entry name" value="O-ANTIGEN TRANSPORTER-RELATED"/>
    <property type="match status" value="1"/>
</dbReference>
<keyword evidence="2" id="KW-1003">Cell membrane</keyword>
<organism evidence="7 8">
    <name type="scientific">Paenibacillus albiflavus</name>
    <dbReference type="NCBI Taxonomy" id="2545760"/>
    <lineage>
        <taxon>Bacteria</taxon>
        <taxon>Bacillati</taxon>
        <taxon>Bacillota</taxon>
        <taxon>Bacilli</taxon>
        <taxon>Bacillales</taxon>
        <taxon>Paenibacillaceae</taxon>
        <taxon>Paenibacillus</taxon>
    </lineage>
</organism>
<protein>
    <submittedName>
        <fullName evidence="7">Polysaccharide biosynthesis protein</fullName>
    </submittedName>
</protein>
<dbReference type="InterPro" id="IPR050833">
    <property type="entry name" value="Poly_Biosynth_Transport"/>
</dbReference>
<dbReference type="EMBL" id="SKFG01000009">
    <property type="protein sequence ID" value="TCZ77509.1"/>
    <property type="molecule type" value="Genomic_DNA"/>
</dbReference>
<reference evidence="7 8" key="1">
    <citation type="submission" date="2019-03" db="EMBL/GenBank/DDBJ databases">
        <authorList>
            <person name="Kim M.K.M."/>
        </authorList>
    </citation>
    <scope>NUCLEOTIDE SEQUENCE [LARGE SCALE GENOMIC DNA]</scope>
    <source>
        <strain evidence="7 8">18JY21-1</strain>
    </source>
</reference>
<name>A0A4R4ECT7_9BACL</name>
<evidence type="ECO:0000256" key="3">
    <source>
        <dbReference type="ARBA" id="ARBA00022692"/>
    </source>
</evidence>
<sequence>MNMMLTKATRIIQSKSKLLTNQLVKNTLWMLVGQGSRILIQAGYFILIARTLGANGFGSFAGVVALTAILSQFTSLGTGTLLLKHVAIDHRSFPVFWGNALLITALSGVAMIGVMIGFSEILFPETISLLLVISIAFSDLLFLPLLDLSTQAFQAFEKMFWTSLLQVFLSVSRLLAVVSLHWFISSPVPEEWGLFYLVSTVLSALIGCIAVTISLGAPSLSLSKYWSEAMVGIHFCMSQFAQSMFNDSDKTLLPRLASVEAAAIYTSAYRIIDVSFTPIRSLLAASTARFFKHGASGIEGGWKFGRKIFPAGCIIGALSGILLLLIAPFIPYILGSEYQQAMYAIQWLSVIPLLKAINYFAADLLTGSGFQSQRNKIQFSVVILHIAVNLIVIPIYSFIGAVFVNIGANLLLGCGLWMQVLYLRSKEKRLGRQYESI</sequence>
<dbReference type="Proteomes" id="UP000295418">
    <property type="component" value="Unassembled WGS sequence"/>
</dbReference>
<feature type="transmembrane region" description="Helical" evidence="6">
    <location>
        <begin position="308"/>
        <end position="333"/>
    </location>
</feature>
<comment type="subcellular location">
    <subcellularLocation>
        <location evidence="1">Cell membrane</location>
        <topology evidence="1">Multi-pass membrane protein</topology>
    </subcellularLocation>
</comment>
<dbReference type="InterPro" id="IPR002797">
    <property type="entry name" value="Polysacc_synth"/>
</dbReference>
<feature type="transmembrane region" description="Helical" evidence="6">
    <location>
        <begin position="345"/>
        <end position="365"/>
    </location>
</feature>
<dbReference type="GO" id="GO:0005886">
    <property type="term" value="C:plasma membrane"/>
    <property type="evidence" value="ECO:0007669"/>
    <property type="project" value="UniProtKB-SubCell"/>
</dbReference>
<dbReference type="AlphaFoldDB" id="A0A4R4ECT7"/>
<dbReference type="OrthoDB" id="5240734at2"/>
<feature type="transmembrane region" description="Helical" evidence="6">
    <location>
        <begin position="95"/>
        <end position="116"/>
    </location>
</feature>
<evidence type="ECO:0000256" key="2">
    <source>
        <dbReference type="ARBA" id="ARBA00022475"/>
    </source>
</evidence>
<keyword evidence="5 6" id="KW-0472">Membrane</keyword>
<gene>
    <name evidence="7" type="ORF">E0485_10995</name>
</gene>
<feature type="transmembrane region" description="Helical" evidence="6">
    <location>
        <begin position="128"/>
        <end position="148"/>
    </location>
</feature>
<dbReference type="PANTHER" id="PTHR30250">
    <property type="entry name" value="PST FAMILY PREDICTED COLANIC ACID TRANSPORTER"/>
    <property type="match status" value="1"/>
</dbReference>
<comment type="caution">
    <text evidence="7">The sequence shown here is derived from an EMBL/GenBank/DDBJ whole genome shotgun (WGS) entry which is preliminary data.</text>
</comment>
<feature type="transmembrane region" description="Helical" evidence="6">
    <location>
        <begin position="27"/>
        <end position="48"/>
    </location>
</feature>
<feature type="transmembrane region" description="Helical" evidence="6">
    <location>
        <begin position="196"/>
        <end position="217"/>
    </location>
</feature>
<dbReference type="Pfam" id="PF01943">
    <property type="entry name" value="Polysacc_synt"/>
    <property type="match status" value="1"/>
</dbReference>
<keyword evidence="4 6" id="KW-1133">Transmembrane helix</keyword>
<keyword evidence="8" id="KW-1185">Reference proteome</keyword>
<keyword evidence="3 6" id="KW-0812">Transmembrane</keyword>
<evidence type="ECO:0000313" key="8">
    <source>
        <dbReference type="Proteomes" id="UP000295418"/>
    </source>
</evidence>